<dbReference type="PANTHER" id="PTHR46481">
    <property type="entry name" value="ZINC FINGER BED DOMAIN-CONTAINING PROTEIN 4"/>
    <property type="match status" value="1"/>
</dbReference>
<dbReference type="GeneID" id="134284552"/>
<evidence type="ECO:0000256" key="3">
    <source>
        <dbReference type="ARBA" id="ARBA00022771"/>
    </source>
</evidence>
<keyword evidence="5" id="KW-0539">Nucleus</keyword>
<evidence type="ECO:0000256" key="2">
    <source>
        <dbReference type="ARBA" id="ARBA00022723"/>
    </source>
</evidence>
<keyword evidence="2" id="KW-0479">Metal-binding</keyword>
<dbReference type="SUPFAM" id="SSF53098">
    <property type="entry name" value="Ribonuclease H-like"/>
    <property type="match status" value="1"/>
</dbReference>
<dbReference type="EnsemblMetazoa" id="AALFPA23_021989.R32559">
    <property type="protein sequence ID" value="AALFPA23_021989.P32559"/>
    <property type="gene ID" value="AALFPA23_021989"/>
</dbReference>
<evidence type="ECO:0000313" key="6">
    <source>
        <dbReference type="EnsemblMetazoa" id="AALFPA23_021989.P32559"/>
    </source>
</evidence>
<reference evidence="6" key="2">
    <citation type="submission" date="2025-05" db="UniProtKB">
        <authorList>
            <consortium name="EnsemblMetazoa"/>
        </authorList>
    </citation>
    <scope>IDENTIFICATION</scope>
    <source>
        <strain evidence="6">Foshan</strain>
    </source>
</reference>
<evidence type="ECO:0008006" key="8">
    <source>
        <dbReference type="Google" id="ProtNLM"/>
    </source>
</evidence>
<dbReference type="InterPro" id="IPR052035">
    <property type="entry name" value="ZnF_BED_domain_contain"/>
</dbReference>
<evidence type="ECO:0000256" key="5">
    <source>
        <dbReference type="ARBA" id="ARBA00023242"/>
    </source>
</evidence>
<dbReference type="InterPro" id="IPR012337">
    <property type="entry name" value="RNaseH-like_sf"/>
</dbReference>
<evidence type="ECO:0000256" key="4">
    <source>
        <dbReference type="ARBA" id="ARBA00022833"/>
    </source>
</evidence>
<keyword evidence="7" id="KW-1185">Reference proteome</keyword>
<keyword evidence="4" id="KW-0862">Zinc</keyword>
<reference evidence="7" key="1">
    <citation type="journal article" date="2015" name="Proc. Natl. Acad. Sci. U.S.A.">
        <title>Genome sequence of the Asian Tiger mosquito, Aedes albopictus, reveals insights into its biology, genetics, and evolution.</title>
        <authorList>
            <person name="Chen X.G."/>
            <person name="Jiang X."/>
            <person name="Gu J."/>
            <person name="Xu M."/>
            <person name="Wu Y."/>
            <person name="Deng Y."/>
            <person name="Zhang C."/>
            <person name="Bonizzoni M."/>
            <person name="Dermauw W."/>
            <person name="Vontas J."/>
            <person name="Armbruster P."/>
            <person name="Huang X."/>
            <person name="Yang Y."/>
            <person name="Zhang H."/>
            <person name="He W."/>
            <person name="Peng H."/>
            <person name="Liu Y."/>
            <person name="Wu K."/>
            <person name="Chen J."/>
            <person name="Lirakis M."/>
            <person name="Topalis P."/>
            <person name="Van Leeuwen T."/>
            <person name="Hall A.B."/>
            <person name="Jiang X."/>
            <person name="Thorpe C."/>
            <person name="Mueller R.L."/>
            <person name="Sun C."/>
            <person name="Waterhouse R.M."/>
            <person name="Yan G."/>
            <person name="Tu Z.J."/>
            <person name="Fang X."/>
            <person name="James A.A."/>
        </authorList>
    </citation>
    <scope>NUCLEOTIDE SEQUENCE [LARGE SCALE GENOMIC DNA]</scope>
    <source>
        <strain evidence="7">Foshan</strain>
    </source>
</reference>
<accession>A0ABM1ZVA0</accession>
<dbReference type="PANTHER" id="PTHR46481:SF10">
    <property type="entry name" value="ZINC FINGER BED DOMAIN-CONTAINING PROTEIN 39"/>
    <property type="match status" value="1"/>
</dbReference>
<comment type="subcellular location">
    <subcellularLocation>
        <location evidence="1">Nucleus</location>
    </subcellularLocation>
</comment>
<sequence>MKRHLSSKHPMVQFARATAPPASIMQPEKVPSISSTVYKQDVSLSSMPSATDNLETTSKIPVHRPVDVASAEQQPCRTELQATMSRYVDVIKPMSVQKSRLIDMQLLRMICCEYQPFSIVEDQEFRKFVQLLNPSYTLPSRKTLSNSLLPVIYNEHMDKVMKSLSEAHAVALTSDGWKNSNNVGYYALTVHFLNSKTELQSYLLECSEFSEKHTGENISKWISDVLIKFSITDKVTAIVTDNAANMKIAASKLEIIHLSCFAHSLNLVVQRSISNSIQSVVDKCKSIVQYFKKSSYALSKLQEVMVNFNMKNLKLKQDVPTRWN</sequence>
<dbReference type="RefSeq" id="XP_062699516.1">
    <property type="nucleotide sequence ID" value="XM_062843532.1"/>
</dbReference>
<keyword evidence="3" id="KW-0863">Zinc-finger</keyword>
<organism evidence="6 7">
    <name type="scientific">Aedes albopictus</name>
    <name type="common">Asian tiger mosquito</name>
    <name type="synonym">Stegomyia albopicta</name>
    <dbReference type="NCBI Taxonomy" id="7160"/>
    <lineage>
        <taxon>Eukaryota</taxon>
        <taxon>Metazoa</taxon>
        <taxon>Ecdysozoa</taxon>
        <taxon>Arthropoda</taxon>
        <taxon>Hexapoda</taxon>
        <taxon>Insecta</taxon>
        <taxon>Pterygota</taxon>
        <taxon>Neoptera</taxon>
        <taxon>Endopterygota</taxon>
        <taxon>Diptera</taxon>
        <taxon>Nematocera</taxon>
        <taxon>Culicoidea</taxon>
        <taxon>Culicidae</taxon>
        <taxon>Culicinae</taxon>
        <taxon>Aedini</taxon>
        <taxon>Aedes</taxon>
        <taxon>Stegomyia</taxon>
    </lineage>
</organism>
<evidence type="ECO:0000256" key="1">
    <source>
        <dbReference type="ARBA" id="ARBA00004123"/>
    </source>
</evidence>
<name>A0ABM1ZVA0_AEDAL</name>
<dbReference type="Proteomes" id="UP000069940">
    <property type="component" value="Unassembled WGS sequence"/>
</dbReference>
<proteinExistence type="predicted"/>
<evidence type="ECO:0000313" key="7">
    <source>
        <dbReference type="Proteomes" id="UP000069940"/>
    </source>
</evidence>
<protein>
    <recommendedName>
        <fullName evidence="8">DUF659 domain-containing protein</fullName>
    </recommendedName>
</protein>
<dbReference type="SUPFAM" id="SSF140996">
    <property type="entry name" value="Hermes dimerisation domain"/>
    <property type="match status" value="1"/>
</dbReference>